<dbReference type="PATRIC" id="fig|33934.6.peg.2619"/>
<accession>A0A178TNR5</accession>
<evidence type="ECO:0000313" key="1">
    <source>
        <dbReference type="EMBL" id="OAO80027.1"/>
    </source>
</evidence>
<reference evidence="1 2" key="1">
    <citation type="submission" date="2016-03" db="EMBL/GenBank/DDBJ databases">
        <title>Spore heat resistance.</title>
        <authorList>
            <person name="Boekhorst J."/>
            <person name="Berendsen E.M."/>
            <person name="Wells-Bennik M.H."/>
            <person name="Kuipers O.P."/>
        </authorList>
    </citation>
    <scope>NUCLEOTIDE SEQUENCE [LARGE SCALE GENOMIC DNA]</scope>
    <source>
        <strain evidence="1 2">AF16</strain>
    </source>
</reference>
<dbReference type="EMBL" id="LUCQ01000076">
    <property type="protein sequence ID" value="OAO80027.1"/>
    <property type="molecule type" value="Genomic_DNA"/>
</dbReference>
<gene>
    <name evidence="1" type="ORF">TAF16_1273</name>
</gene>
<protein>
    <submittedName>
        <fullName evidence="1">Uncharacterized protein</fullName>
    </submittedName>
</protein>
<keyword evidence="2" id="KW-1185">Reference proteome</keyword>
<dbReference type="Proteomes" id="UP000078336">
    <property type="component" value="Unassembled WGS sequence"/>
</dbReference>
<evidence type="ECO:0000313" key="2">
    <source>
        <dbReference type="Proteomes" id="UP000078336"/>
    </source>
</evidence>
<name>A0A178TNR5_9BACL</name>
<proteinExistence type="predicted"/>
<comment type="caution">
    <text evidence="1">The sequence shown here is derived from an EMBL/GenBank/DDBJ whole genome shotgun (WGS) entry which is preliminary data.</text>
</comment>
<dbReference type="AlphaFoldDB" id="A0A178TNR5"/>
<sequence>MLDLCRINDKNVYCFIVENLKGVNPGSGYTQEAIETVFPTITRCPVGHLVFLFI</sequence>
<organism evidence="1 2">
    <name type="scientific">Anoxybacillus flavithermus</name>
    <dbReference type="NCBI Taxonomy" id="33934"/>
    <lineage>
        <taxon>Bacteria</taxon>
        <taxon>Bacillati</taxon>
        <taxon>Bacillota</taxon>
        <taxon>Bacilli</taxon>
        <taxon>Bacillales</taxon>
        <taxon>Anoxybacillaceae</taxon>
        <taxon>Anoxybacillus</taxon>
    </lineage>
</organism>